<dbReference type="RefSeq" id="WP_378477193.1">
    <property type="nucleotide sequence ID" value="NZ_JBHUIW010000006.1"/>
</dbReference>
<evidence type="ECO:0000313" key="1">
    <source>
        <dbReference type="EMBL" id="MFD2182010.1"/>
    </source>
</evidence>
<name>A0ABW5AIR4_9BRAD</name>
<sequence length="67" mass="7485">MTKLITFAIAADRPARQLVLRWTVCPETGRPVGAWILEPVPAPRVQAATVDRRLAALIDRHRMLRAA</sequence>
<gene>
    <name evidence="1" type="ORF">ACFSOX_07590</name>
</gene>
<dbReference type="Proteomes" id="UP001597314">
    <property type="component" value="Unassembled WGS sequence"/>
</dbReference>
<keyword evidence="2" id="KW-1185">Reference proteome</keyword>
<organism evidence="1 2">
    <name type="scientific">Rhodoplanes azumiensis</name>
    <dbReference type="NCBI Taxonomy" id="1897628"/>
    <lineage>
        <taxon>Bacteria</taxon>
        <taxon>Pseudomonadati</taxon>
        <taxon>Pseudomonadota</taxon>
        <taxon>Alphaproteobacteria</taxon>
        <taxon>Hyphomicrobiales</taxon>
        <taxon>Nitrobacteraceae</taxon>
        <taxon>Rhodoplanes</taxon>
    </lineage>
</organism>
<evidence type="ECO:0000313" key="2">
    <source>
        <dbReference type="Proteomes" id="UP001597314"/>
    </source>
</evidence>
<reference evidence="2" key="1">
    <citation type="journal article" date="2019" name="Int. J. Syst. Evol. Microbiol.">
        <title>The Global Catalogue of Microorganisms (GCM) 10K type strain sequencing project: providing services to taxonomists for standard genome sequencing and annotation.</title>
        <authorList>
            <consortium name="The Broad Institute Genomics Platform"/>
            <consortium name="The Broad Institute Genome Sequencing Center for Infectious Disease"/>
            <person name="Wu L."/>
            <person name="Ma J."/>
        </authorList>
    </citation>
    <scope>NUCLEOTIDE SEQUENCE [LARGE SCALE GENOMIC DNA]</scope>
    <source>
        <strain evidence="2">CGMCC 1.6774</strain>
    </source>
</reference>
<accession>A0ABW5AIR4</accession>
<protein>
    <submittedName>
        <fullName evidence="1">Uncharacterized protein</fullName>
    </submittedName>
</protein>
<comment type="caution">
    <text evidence="1">The sequence shown here is derived from an EMBL/GenBank/DDBJ whole genome shotgun (WGS) entry which is preliminary data.</text>
</comment>
<dbReference type="EMBL" id="JBHUIW010000006">
    <property type="protein sequence ID" value="MFD2182010.1"/>
    <property type="molecule type" value="Genomic_DNA"/>
</dbReference>
<proteinExistence type="predicted"/>